<evidence type="ECO:0000313" key="2">
    <source>
        <dbReference type="Proteomes" id="UP001234297"/>
    </source>
</evidence>
<gene>
    <name evidence="1" type="ORF">MRB53_022968</name>
</gene>
<dbReference type="EMBL" id="CM056815">
    <property type="protein sequence ID" value="KAJ8629645.1"/>
    <property type="molecule type" value="Genomic_DNA"/>
</dbReference>
<evidence type="ECO:0000313" key="1">
    <source>
        <dbReference type="EMBL" id="KAJ8629645.1"/>
    </source>
</evidence>
<accession>A0ACC2L8P5</accession>
<reference evidence="1 2" key="1">
    <citation type="journal article" date="2022" name="Hortic Res">
        <title>A haplotype resolved chromosomal level avocado genome allows analysis of novel avocado genes.</title>
        <authorList>
            <person name="Nath O."/>
            <person name="Fletcher S.J."/>
            <person name="Hayward A."/>
            <person name="Shaw L.M."/>
            <person name="Masouleh A.K."/>
            <person name="Furtado A."/>
            <person name="Henry R.J."/>
            <person name="Mitter N."/>
        </authorList>
    </citation>
    <scope>NUCLEOTIDE SEQUENCE [LARGE SCALE GENOMIC DNA]</scope>
    <source>
        <strain evidence="2">cv. Hass</strain>
    </source>
</reference>
<name>A0ACC2L8P5_PERAE</name>
<organism evidence="1 2">
    <name type="scientific">Persea americana</name>
    <name type="common">Avocado</name>
    <dbReference type="NCBI Taxonomy" id="3435"/>
    <lineage>
        <taxon>Eukaryota</taxon>
        <taxon>Viridiplantae</taxon>
        <taxon>Streptophyta</taxon>
        <taxon>Embryophyta</taxon>
        <taxon>Tracheophyta</taxon>
        <taxon>Spermatophyta</taxon>
        <taxon>Magnoliopsida</taxon>
        <taxon>Magnoliidae</taxon>
        <taxon>Laurales</taxon>
        <taxon>Lauraceae</taxon>
        <taxon>Persea</taxon>
    </lineage>
</organism>
<comment type="caution">
    <text evidence="1">The sequence shown here is derived from an EMBL/GenBank/DDBJ whole genome shotgun (WGS) entry which is preliminary data.</text>
</comment>
<protein>
    <submittedName>
        <fullName evidence="1">Uncharacterized protein</fullName>
    </submittedName>
</protein>
<proteinExistence type="predicted"/>
<dbReference type="Proteomes" id="UP001234297">
    <property type="component" value="Chromosome 7"/>
</dbReference>
<sequence>MVQKTSSAILYAAKRADKPETLLPPSTTARHGGVGGDSPSPVTRYEQRSEDDNSGGDLNPTKPRTQVVLCGFFPGDQSPARSVSSPYRPL</sequence>
<keyword evidence="2" id="KW-1185">Reference proteome</keyword>